<dbReference type="Proteomes" id="UP000662904">
    <property type="component" value="Chromosome"/>
</dbReference>
<evidence type="ECO:0000259" key="1">
    <source>
        <dbReference type="Pfam" id="PF13271"/>
    </source>
</evidence>
<dbReference type="AlphaFoldDB" id="A0A8A0RP53"/>
<evidence type="ECO:0000313" key="2">
    <source>
        <dbReference type="EMBL" id="QSQ09682.1"/>
    </source>
</evidence>
<name>A0A8A0RP53_9FIRM</name>
<dbReference type="Pfam" id="PF13271">
    <property type="entry name" value="DUF4062"/>
    <property type="match status" value="1"/>
</dbReference>
<gene>
    <name evidence="2" type="ORF">H0A61_02061</name>
</gene>
<feature type="domain" description="DUF4062" evidence="1">
    <location>
        <begin position="5"/>
        <end position="90"/>
    </location>
</feature>
<dbReference type="InterPro" id="IPR025139">
    <property type="entry name" value="DUF4062"/>
</dbReference>
<sequence>MAKPRVFLSSTYYDLKYVRNDLERFIKQLGYEPVMSEKGHIPFGRDEALEQYCYREISTCDIVVHIIGSRIGSQSSQMPYSVSQQELKTAYELHKQIYIFIERSVHVEYKTFLKNENNPGFTPQYVNDIQIYKFIKEIYNYPTNNVIADFDSVNDIIEYLREQWAGLFQRFLQDESRKEDFKMSANLKSTAETLAKIIEYTTRERDETIKNILVSSHPIFNQLAEETKIPIRIFFTNIGELDKLLTTFGYEQEEIIDNESDVITYTISEGNYLERINIQKDIFDEAGNLKAVEHGEWERQFVSSLKEEKYVDFNEDDLPF</sequence>
<keyword evidence="3" id="KW-1185">Reference proteome</keyword>
<proteinExistence type="predicted"/>
<dbReference type="RefSeq" id="WP_206707024.1">
    <property type="nucleotide sequence ID" value="NZ_CP059066.1"/>
</dbReference>
<evidence type="ECO:0000313" key="3">
    <source>
        <dbReference type="Proteomes" id="UP000662904"/>
    </source>
</evidence>
<organism evidence="2 3">
    <name type="scientific">Koleobacter methoxysyntrophicus</name>
    <dbReference type="NCBI Taxonomy" id="2751313"/>
    <lineage>
        <taxon>Bacteria</taxon>
        <taxon>Bacillati</taxon>
        <taxon>Bacillota</taxon>
        <taxon>Clostridia</taxon>
        <taxon>Koleobacterales</taxon>
        <taxon>Koleobacteraceae</taxon>
        <taxon>Koleobacter</taxon>
    </lineage>
</organism>
<protein>
    <recommendedName>
        <fullName evidence="1">DUF4062 domain-containing protein</fullName>
    </recommendedName>
</protein>
<accession>A0A8A0RP53</accession>
<dbReference type="EMBL" id="CP059066">
    <property type="protein sequence ID" value="QSQ09682.1"/>
    <property type="molecule type" value="Genomic_DNA"/>
</dbReference>
<reference evidence="2" key="1">
    <citation type="submission" date="2020-07" db="EMBL/GenBank/DDBJ databases">
        <title>Koleobacter methoxysyntrophicus gen. nov., sp. nov., a novel anaerobic bacterium isolated from deep subsurface oil field and proposal of Koleobacterales ord. nov. in the phylum Firmicutes.</title>
        <authorList>
            <person name="Sakamoto S."/>
            <person name="Tamaki H."/>
        </authorList>
    </citation>
    <scope>NUCLEOTIDE SEQUENCE</scope>
    <source>
        <strain evidence="2">NRmbB1</strain>
    </source>
</reference>
<dbReference type="KEGG" id="kme:H0A61_02061"/>